<comment type="subcellular location">
    <subcellularLocation>
        <location evidence="1">Membrane</location>
        <topology evidence="1">Multi-pass membrane protein</topology>
    </subcellularLocation>
</comment>
<keyword evidence="4 5" id="KW-0472">Membrane</keyword>
<dbReference type="GO" id="GO:0020037">
    <property type="term" value="F:heme binding"/>
    <property type="evidence" value="ECO:0007669"/>
    <property type="project" value="TreeGrafter"/>
</dbReference>
<feature type="transmembrane region" description="Helical" evidence="5">
    <location>
        <begin position="125"/>
        <end position="143"/>
    </location>
</feature>
<feature type="transmembrane region" description="Helical" evidence="5">
    <location>
        <begin position="376"/>
        <end position="399"/>
    </location>
</feature>
<dbReference type="GO" id="GO:0016020">
    <property type="term" value="C:membrane"/>
    <property type="evidence" value="ECO:0007669"/>
    <property type="project" value="UniProtKB-SubCell"/>
</dbReference>
<feature type="transmembrane region" description="Helical" evidence="5">
    <location>
        <begin position="155"/>
        <end position="177"/>
    </location>
</feature>
<dbReference type="GO" id="GO:0015232">
    <property type="term" value="F:heme transmembrane transporter activity"/>
    <property type="evidence" value="ECO:0007669"/>
    <property type="project" value="TreeGrafter"/>
</dbReference>
<dbReference type="AlphaFoldDB" id="A0A7S3P2X0"/>
<evidence type="ECO:0000256" key="2">
    <source>
        <dbReference type="ARBA" id="ARBA00022692"/>
    </source>
</evidence>
<feature type="transmembrane region" description="Helical" evidence="5">
    <location>
        <begin position="411"/>
        <end position="433"/>
    </location>
</feature>
<protein>
    <recommendedName>
        <fullName evidence="7">Major facilitator superfamily (MFS) profile domain-containing protein</fullName>
    </recommendedName>
</protein>
<feature type="transmembrane region" description="Helical" evidence="5">
    <location>
        <begin position="93"/>
        <end position="113"/>
    </location>
</feature>
<keyword evidence="3 5" id="KW-1133">Transmembrane helix</keyword>
<dbReference type="EMBL" id="HBIM01001216">
    <property type="protein sequence ID" value="CAE0402800.1"/>
    <property type="molecule type" value="Transcribed_RNA"/>
</dbReference>
<dbReference type="InterPro" id="IPR049680">
    <property type="entry name" value="FLVCR1-2_SLC49-like"/>
</dbReference>
<gene>
    <name evidence="6" type="ORF">ACOF00016_LOCUS1054</name>
</gene>
<dbReference type="PANTHER" id="PTHR10924">
    <property type="entry name" value="MAJOR FACILITATOR SUPERFAMILY PROTEIN-RELATED"/>
    <property type="match status" value="1"/>
</dbReference>
<feature type="transmembrane region" description="Helical" evidence="5">
    <location>
        <begin position="324"/>
        <end position="345"/>
    </location>
</feature>
<dbReference type="GO" id="GO:0097037">
    <property type="term" value="P:heme export"/>
    <property type="evidence" value="ECO:0007669"/>
    <property type="project" value="TreeGrafter"/>
</dbReference>
<feature type="transmembrane region" description="Helical" evidence="5">
    <location>
        <begin position="189"/>
        <end position="211"/>
    </location>
</feature>
<accession>A0A7S3P2X0</accession>
<evidence type="ECO:0000313" key="6">
    <source>
        <dbReference type="EMBL" id="CAE0402800.1"/>
    </source>
</evidence>
<sequence>MESEKVVADENTPLTTPAVSFYESDLDSSLDDGFGELGGLPCATEYGLYPKRWFVLASFCLINISNGWSWATWSPLTALVADSWNVNQGAIDALSGINMFVFVPGNIVSMWLVVNYLGLSTGLRIGAFLNVTGLTVRYGGAIFSESTMFTEYQMVFFGTLLCAVGNTFILPMVTLLSGNWFGEFERATATSLGVFAYNLGCMFGLGSTVAVNFHSDDSTNQLDNHTLDTYLQVQLIVSQIAFCMVMLNISSDRPPTPPSEAAATLARDGVSTDYRESVELILSCPGSRALFFVFGLSMGVFYAIPTFLSQFMPTWAPHMQGWLGGIYQIAAVLGCSVAGKLVSLFEMQYKKVALLLLAGSFVSIVLYLVSVYFQSLLALVACAGLGFCFCAFMTVGMEYATALTFPADEAAVYGILDSTGELCGFFLVLLGGFMSHIKLEVHFCGIMTSLIATALVVLWRLEGEISRPGSVSMIMYRSKSGDSSTLHRSKLGDSSTWDF</sequence>
<organism evidence="6">
    <name type="scientific">Amphora coffeiformis</name>
    <dbReference type="NCBI Taxonomy" id="265554"/>
    <lineage>
        <taxon>Eukaryota</taxon>
        <taxon>Sar</taxon>
        <taxon>Stramenopiles</taxon>
        <taxon>Ochrophyta</taxon>
        <taxon>Bacillariophyta</taxon>
        <taxon>Bacillariophyceae</taxon>
        <taxon>Bacillariophycidae</taxon>
        <taxon>Thalassiophysales</taxon>
        <taxon>Catenulaceae</taxon>
        <taxon>Amphora</taxon>
    </lineage>
</organism>
<evidence type="ECO:0000256" key="1">
    <source>
        <dbReference type="ARBA" id="ARBA00004141"/>
    </source>
</evidence>
<reference evidence="6" key="1">
    <citation type="submission" date="2021-01" db="EMBL/GenBank/DDBJ databases">
        <authorList>
            <person name="Corre E."/>
            <person name="Pelletier E."/>
            <person name="Niang G."/>
            <person name="Scheremetjew M."/>
            <person name="Finn R."/>
            <person name="Kale V."/>
            <person name="Holt S."/>
            <person name="Cochrane G."/>
            <person name="Meng A."/>
            <person name="Brown T."/>
            <person name="Cohen L."/>
        </authorList>
    </citation>
    <scope>NUCLEOTIDE SEQUENCE</scope>
    <source>
        <strain evidence="6">CCMP127</strain>
    </source>
</reference>
<dbReference type="SUPFAM" id="SSF103473">
    <property type="entry name" value="MFS general substrate transporter"/>
    <property type="match status" value="1"/>
</dbReference>
<feature type="transmembrane region" description="Helical" evidence="5">
    <location>
        <begin position="289"/>
        <end position="312"/>
    </location>
</feature>
<feature type="transmembrane region" description="Helical" evidence="5">
    <location>
        <begin position="231"/>
        <end position="249"/>
    </location>
</feature>
<dbReference type="InterPro" id="IPR036259">
    <property type="entry name" value="MFS_trans_sf"/>
</dbReference>
<dbReference type="Gene3D" id="1.20.1250.20">
    <property type="entry name" value="MFS general substrate transporter like domains"/>
    <property type="match status" value="2"/>
</dbReference>
<keyword evidence="2 5" id="KW-0812">Transmembrane</keyword>
<evidence type="ECO:0008006" key="7">
    <source>
        <dbReference type="Google" id="ProtNLM"/>
    </source>
</evidence>
<evidence type="ECO:0000256" key="3">
    <source>
        <dbReference type="ARBA" id="ARBA00022989"/>
    </source>
</evidence>
<feature type="transmembrane region" description="Helical" evidence="5">
    <location>
        <begin position="53"/>
        <end position="73"/>
    </location>
</feature>
<feature type="transmembrane region" description="Helical" evidence="5">
    <location>
        <begin position="439"/>
        <end position="459"/>
    </location>
</feature>
<evidence type="ECO:0000256" key="4">
    <source>
        <dbReference type="ARBA" id="ARBA00023136"/>
    </source>
</evidence>
<feature type="transmembrane region" description="Helical" evidence="5">
    <location>
        <begin position="352"/>
        <end position="370"/>
    </location>
</feature>
<proteinExistence type="predicted"/>
<dbReference type="PANTHER" id="PTHR10924:SF4">
    <property type="entry name" value="GH15861P"/>
    <property type="match status" value="1"/>
</dbReference>
<name>A0A7S3P2X0_9STRA</name>
<evidence type="ECO:0000256" key="5">
    <source>
        <dbReference type="SAM" id="Phobius"/>
    </source>
</evidence>